<evidence type="ECO:0000256" key="3">
    <source>
        <dbReference type="PIRSR" id="PIRSR000137-2"/>
    </source>
</evidence>
<dbReference type="Proteomes" id="UP000217790">
    <property type="component" value="Unassembled WGS sequence"/>
</dbReference>
<dbReference type="Gene3D" id="3.50.50.60">
    <property type="entry name" value="FAD/NAD(P)-binding domain"/>
    <property type="match status" value="1"/>
</dbReference>
<dbReference type="SUPFAM" id="SSF51905">
    <property type="entry name" value="FAD/NAD(P)-binding domain"/>
    <property type="match status" value="1"/>
</dbReference>
<evidence type="ECO:0000256" key="4">
    <source>
        <dbReference type="RuleBase" id="RU003968"/>
    </source>
</evidence>
<reference evidence="8" key="1">
    <citation type="journal article" date="2017" name="Nat. Ecol. Evol.">
        <title>Genome expansion and lineage-specific genetic innovations in the forest pathogenic fungi Armillaria.</title>
        <authorList>
            <person name="Sipos G."/>
            <person name="Prasanna A.N."/>
            <person name="Walter M.C."/>
            <person name="O'Connor E."/>
            <person name="Balint B."/>
            <person name="Krizsan K."/>
            <person name="Kiss B."/>
            <person name="Hess J."/>
            <person name="Varga T."/>
            <person name="Slot J."/>
            <person name="Riley R."/>
            <person name="Boka B."/>
            <person name="Rigling D."/>
            <person name="Barry K."/>
            <person name="Lee J."/>
            <person name="Mihaltcheva S."/>
            <person name="LaButti K."/>
            <person name="Lipzen A."/>
            <person name="Waldron R."/>
            <person name="Moloney N.M."/>
            <person name="Sperisen C."/>
            <person name="Kredics L."/>
            <person name="Vagvoelgyi C."/>
            <person name="Patrignani A."/>
            <person name="Fitzpatrick D."/>
            <person name="Nagy I."/>
            <person name="Doyle S."/>
            <person name="Anderson J.B."/>
            <person name="Grigoriev I.V."/>
            <person name="Gueldener U."/>
            <person name="Muensterkoetter M."/>
            <person name="Nagy L.G."/>
        </authorList>
    </citation>
    <scope>NUCLEOTIDE SEQUENCE [LARGE SCALE GENOMIC DNA]</scope>
    <source>
        <strain evidence="8">Ar21-2</strain>
    </source>
</reference>
<dbReference type="InterPro" id="IPR012132">
    <property type="entry name" value="GMC_OxRdtase"/>
</dbReference>
<feature type="binding site" evidence="3">
    <location>
        <begin position="19"/>
        <end position="20"/>
    </location>
    <ligand>
        <name>FAD</name>
        <dbReference type="ChEBI" id="CHEBI:57692"/>
    </ligand>
</feature>
<dbReference type="GO" id="GO:0016614">
    <property type="term" value="F:oxidoreductase activity, acting on CH-OH group of donors"/>
    <property type="evidence" value="ECO:0007669"/>
    <property type="project" value="InterPro"/>
</dbReference>
<evidence type="ECO:0000256" key="1">
    <source>
        <dbReference type="ARBA" id="ARBA00001974"/>
    </source>
</evidence>
<keyword evidence="4" id="KW-0285">Flavoprotein</keyword>
<dbReference type="AlphaFoldDB" id="A0A2H3D9S7"/>
<evidence type="ECO:0000256" key="2">
    <source>
        <dbReference type="ARBA" id="ARBA00010790"/>
    </source>
</evidence>
<dbReference type="Pfam" id="PF00732">
    <property type="entry name" value="GMC_oxred_N"/>
    <property type="match status" value="2"/>
</dbReference>
<feature type="domain" description="Glucose-methanol-choline oxidoreductase N-terminal" evidence="6">
    <location>
        <begin position="306"/>
        <end position="320"/>
    </location>
</feature>
<feature type="binding site" evidence="3">
    <location>
        <position position="263"/>
    </location>
    <ligand>
        <name>FAD</name>
        <dbReference type="ChEBI" id="CHEBI:57692"/>
    </ligand>
</feature>
<evidence type="ECO:0000259" key="6">
    <source>
        <dbReference type="PROSITE" id="PS00624"/>
    </source>
</evidence>
<dbReference type="GO" id="GO:0050660">
    <property type="term" value="F:flavin adenine dinucleotide binding"/>
    <property type="evidence" value="ECO:0007669"/>
    <property type="project" value="InterPro"/>
</dbReference>
<dbReference type="STRING" id="47427.A0A2H3D9S7"/>
<dbReference type="Pfam" id="PF05199">
    <property type="entry name" value="GMC_oxred_C"/>
    <property type="match status" value="1"/>
</dbReference>
<keyword evidence="8" id="KW-1185">Reference proteome</keyword>
<dbReference type="Gene3D" id="3.30.560.10">
    <property type="entry name" value="Glucose Oxidase, domain 3"/>
    <property type="match status" value="1"/>
</dbReference>
<dbReference type="PROSITE" id="PS00623">
    <property type="entry name" value="GMC_OXRED_1"/>
    <property type="match status" value="1"/>
</dbReference>
<dbReference type="OMA" id="PGSKETH"/>
<dbReference type="EMBL" id="KZ293688">
    <property type="protein sequence ID" value="PBK85827.1"/>
    <property type="molecule type" value="Genomic_DNA"/>
</dbReference>
<evidence type="ECO:0000313" key="8">
    <source>
        <dbReference type="Proteomes" id="UP000217790"/>
    </source>
</evidence>
<proteinExistence type="inferred from homology"/>
<name>A0A2H3D9S7_ARMGA</name>
<protein>
    <submittedName>
        <fullName evidence="7">Alcohol oxidase</fullName>
    </submittedName>
</protein>
<evidence type="ECO:0000259" key="5">
    <source>
        <dbReference type="PROSITE" id="PS00623"/>
    </source>
</evidence>
<comment type="similarity">
    <text evidence="2 4">Belongs to the GMC oxidoreductase family.</text>
</comment>
<dbReference type="InterPro" id="IPR007867">
    <property type="entry name" value="GMC_OxRtase_C"/>
</dbReference>
<dbReference type="PANTHER" id="PTHR11552:SF78">
    <property type="entry name" value="GLUCOSE-METHANOL-CHOLINE OXIDOREDUCTASE N-TERMINAL DOMAIN-CONTAINING PROTEIN"/>
    <property type="match status" value="1"/>
</dbReference>
<dbReference type="InParanoid" id="A0A2H3D9S7"/>
<dbReference type="InterPro" id="IPR000172">
    <property type="entry name" value="GMC_OxRdtase_N"/>
</dbReference>
<keyword evidence="3 4" id="KW-0274">FAD</keyword>
<feature type="binding site" evidence="3">
    <location>
        <begin position="566"/>
        <end position="567"/>
    </location>
    <ligand>
        <name>FAD</name>
        <dbReference type="ChEBI" id="CHEBI:57692"/>
    </ligand>
</feature>
<gene>
    <name evidence="7" type="ORF">ARMGADRAFT_1047958</name>
</gene>
<dbReference type="SUPFAM" id="SSF54373">
    <property type="entry name" value="FAD-linked reductases, C-terminal domain"/>
    <property type="match status" value="1"/>
</dbReference>
<feature type="domain" description="Glucose-methanol-choline oxidoreductase N-terminal" evidence="5">
    <location>
        <begin position="90"/>
        <end position="113"/>
    </location>
</feature>
<organism evidence="7 8">
    <name type="scientific">Armillaria gallica</name>
    <name type="common">Bulbous honey fungus</name>
    <name type="synonym">Armillaria bulbosa</name>
    <dbReference type="NCBI Taxonomy" id="47427"/>
    <lineage>
        <taxon>Eukaryota</taxon>
        <taxon>Fungi</taxon>
        <taxon>Dikarya</taxon>
        <taxon>Basidiomycota</taxon>
        <taxon>Agaricomycotina</taxon>
        <taxon>Agaricomycetes</taxon>
        <taxon>Agaricomycetidae</taxon>
        <taxon>Agaricales</taxon>
        <taxon>Marasmiineae</taxon>
        <taxon>Physalacriaceae</taxon>
        <taxon>Armillaria</taxon>
    </lineage>
</organism>
<dbReference type="InterPro" id="IPR036188">
    <property type="entry name" value="FAD/NAD-bd_sf"/>
</dbReference>
<dbReference type="PANTHER" id="PTHR11552">
    <property type="entry name" value="GLUCOSE-METHANOL-CHOLINE GMC OXIDOREDUCTASE"/>
    <property type="match status" value="1"/>
</dbReference>
<dbReference type="PIRSF" id="PIRSF000137">
    <property type="entry name" value="Alcohol_oxidase"/>
    <property type="match status" value="1"/>
</dbReference>
<evidence type="ECO:0000313" key="7">
    <source>
        <dbReference type="EMBL" id="PBK85827.1"/>
    </source>
</evidence>
<sequence length="635" mass="68890">MAPHTIESNYDLIFAGGGTTACIIAGRLSKADPNLKILLLEAGPTTKDKLEHIQPGQYITHLAPTSKTMQFYESKPSEHVAGRAVVVPSGRCIGGGSSVNFMLYNRPAASDFDSWENEFGNEGWGSTDIIPLLQKAETYEVDPTRKTHGSSGPIKASFGGNAEMMEIPKQFLEIGPKFEKDRPQSEEGNNLDPESINVFFVGHADFPDRECQSMDTNVIIVEFDLISVLIRYISTKGRRSDAAHHYLYNSESKNLAVFDGTRVKRVIFKGTQAVGVEYVFDKQVYPDAEQTVHTVHASRLVVVSAGAMGTPLILERSGIGAASILEKIGIKQIVDLPGVGKDYEDHPFLVTPYIADSNVETYDALFRGEPEEWGKLLKQWAADGSGLMGGNGADAAIKMRPREDELEELGPDFQEYWKKSFANKPDKPLFWLSACAGLPADQSALPPIKFMSSACFLGYPASRGHLHIDSDDIYAPPDFDAGFLSHPADVAALRWGYKKGLELIRRLGVYRGPLAPAHPQFAAGSPAAAALAENGPVALDASKITYSKEDDEAIEANIRNFVATTWHSLGTCPMKPREQGGVVDKDLNVYGTTGLKIADLSIPPANVNCNTYSATLAIGEKAALIIAKDLGIKGV</sequence>
<dbReference type="PROSITE" id="PS00624">
    <property type="entry name" value="GMC_OXRED_2"/>
    <property type="match status" value="1"/>
</dbReference>
<comment type="cofactor">
    <cofactor evidence="1 3">
        <name>FAD</name>
        <dbReference type="ChEBI" id="CHEBI:57692"/>
    </cofactor>
</comment>
<dbReference type="OrthoDB" id="269227at2759"/>
<accession>A0A2H3D9S7</accession>